<dbReference type="SUPFAM" id="SSF52777">
    <property type="entry name" value="CoA-dependent acyltransferases"/>
    <property type="match status" value="2"/>
</dbReference>
<evidence type="ECO:0000256" key="3">
    <source>
        <dbReference type="ARBA" id="ARBA00022553"/>
    </source>
</evidence>
<gene>
    <name evidence="5" type="ORF">GXW71_34230</name>
</gene>
<protein>
    <submittedName>
        <fullName evidence="5">Amino acid adenylation domain-containing protein</fullName>
    </submittedName>
</protein>
<dbReference type="PANTHER" id="PTHR45527:SF1">
    <property type="entry name" value="FATTY ACID SYNTHASE"/>
    <property type="match status" value="1"/>
</dbReference>
<keyword evidence="3" id="KW-0597">Phosphoprotein</keyword>
<dbReference type="PROSITE" id="PS00455">
    <property type="entry name" value="AMP_BINDING"/>
    <property type="match status" value="1"/>
</dbReference>
<dbReference type="Gene3D" id="3.30.300.30">
    <property type="match status" value="1"/>
</dbReference>
<dbReference type="InterPro" id="IPR010071">
    <property type="entry name" value="AA_adenyl_dom"/>
</dbReference>
<dbReference type="Gene3D" id="2.30.38.10">
    <property type="entry name" value="Luciferase, Domain 3"/>
    <property type="match status" value="1"/>
</dbReference>
<dbReference type="InterPro" id="IPR023213">
    <property type="entry name" value="CAT-like_dom_sf"/>
</dbReference>
<dbReference type="InterPro" id="IPR036736">
    <property type="entry name" value="ACP-like_sf"/>
</dbReference>
<comment type="caution">
    <text evidence="5">The sequence shown here is derived from an EMBL/GenBank/DDBJ whole genome shotgun (WGS) entry which is preliminary data.</text>
</comment>
<dbReference type="Proteomes" id="UP001196870">
    <property type="component" value="Unassembled WGS sequence"/>
</dbReference>
<dbReference type="PROSITE" id="PS50075">
    <property type="entry name" value="CARRIER"/>
    <property type="match status" value="1"/>
</dbReference>
<dbReference type="PROSITE" id="PS00012">
    <property type="entry name" value="PHOSPHOPANTETHEINE"/>
    <property type="match status" value="1"/>
</dbReference>
<dbReference type="Pfam" id="PF00550">
    <property type="entry name" value="PP-binding"/>
    <property type="match status" value="1"/>
</dbReference>
<dbReference type="InterPro" id="IPR045851">
    <property type="entry name" value="AMP-bd_C_sf"/>
</dbReference>
<dbReference type="Gene3D" id="3.40.50.980">
    <property type="match status" value="2"/>
</dbReference>
<dbReference type="Gene3D" id="3.30.559.30">
    <property type="entry name" value="Nonribosomal peptide synthetase, condensation domain"/>
    <property type="match status" value="1"/>
</dbReference>
<dbReference type="CDD" id="cd17649">
    <property type="entry name" value="A_NRPS_PvdJ-like"/>
    <property type="match status" value="1"/>
</dbReference>
<evidence type="ECO:0000313" key="6">
    <source>
        <dbReference type="Proteomes" id="UP001196870"/>
    </source>
</evidence>
<dbReference type="SUPFAM" id="SSF56801">
    <property type="entry name" value="Acetyl-CoA synthetase-like"/>
    <property type="match status" value="1"/>
</dbReference>
<comment type="cofactor">
    <cofactor evidence="1">
        <name>pantetheine 4'-phosphate</name>
        <dbReference type="ChEBI" id="CHEBI:47942"/>
    </cofactor>
</comment>
<dbReference type="InterPro" id="IPR009081">
    <property type="entry name" value="PP-bd_ACP"/>
</dbReference>
<dbReference type="SUPFAM" id="SSF47336">
    <property type="entry name" value="ACP-like"/>
    <property type="match status" value="1"/>
</dbReference>
<dbReference type="InterPro" id="IPR006162">
    <property type="entry name" value="Ppantetheine_attach_site"/>
</dbReference>
<feature type="non-terminal residue" evidence="5">
    <location>
        <position position="1"/>
    </location>
</feature>
<dbReference type="SMART" id="SM00823">
    <property type="entry name" value="PKS_PP"/>
    <property type="match status" value="1"/>
</dbReference>
<evidence type="ECO:0000256" key="1">
    <source>
        <dbReference type="ARBA" id="ARBA00001957"/>
    </source>
</evidence>
<dbReference type="RefSeq" id="WP_211858496.1">
    <property type="nucleotide sequence ID" value="NZ_JAAGBB010000118.1"/>
</dbReference>
<keyword evidence="2" id="KW-0596">Phosphopantetheine</keyword>
<reference evidence="6" key="1">
    <citation type="journal article" date="2021" name="Syst. Appl. Microbiol.">
        <title>Roseomonas hellenica sp. nov., isolated from roots of wild-growing Alkanna tinctoria.</title>
        <authorList>
            <person name="Rat A."/>
            <person name="Naranjo H.D."/>
            <person name="Lebbe L."/>
            <person name="Cnockaert M."/>
            <person name="Krigas N."/>
            <person name="Grigoriadou K."/>
            <person name="Maloupa E."/>
            <person name="Willems A."/>
        </authorList>
    </citation>
    <scope>NUCLEOTIDE SEQUENCE [LARGE SCALE GENOMIC DNA]</scope>
    <source>
        <strain evidence="6">LMG 31523</strain>
    </source>
</reference>
<dbReference type="Pfam" id="PF13193">
    <property type="entry name" value="AMP-binding_C"/>
    <property type="match status" value="1"/>
</dbReference>
<dbReference type="Gene3D" id="3.40.50.1820">
    <property type="entry name" value="alpha/beta hydrolase"/>
    <property type="match status" value="1"/>
</dbReference>
<dbReference type="InterPro" id="IPR000873">
    <property type="entry name" value="AMP-dep_synth/lig_dom"/>
</dbReference>
<proteinExistence type="predicted"/>
<organism evidence="5 6">
    <name type="scientific">Plastoroseomonas hellenica</name>
    <dbReference type="NCBI Taxonomy" id="2687306"/>
    <lineage>
        <taxon>Bacteria</taxon>
        <taxon>Pseudomonadati</taxon>
        <taxon>Pseudomonadota</taxon>
        <taxon>Alphaproteobacteria</taxon>
        <taxon>Acetobacterales</taxon>
        <taxon>Acetobacteraceae</taxon>
        <taxon>Plastoroseomonas</taxon>
    </lineage>
</organism>
<dbReference type="InterPro" id="IPR029058">
    <property type="entry name" value="AB_hydrolase_fold"/>
</dbReference>
<dbReference type="PANTHER" id="PTHR45527">
    <property type="entry name" value="NONRIBOSOMAL PEPTIDE SYNTHETASE"/>
    <property type="match status" value="1"/>
</dbReference>
<feature type="domain" description="Carrier" evidence="4">
    <location>
        <begin position="850"/>
        <end position="925"/>
    </location>
</feature>
<dbReference type="EMBL" id="JAAGBB010000118">
    <property type="protein sequence ID" value="MBR0669452.1"/>
    <property type="molecule type" value="Genomic_DNA"/>
</dbReference>
<accession>A0ABS5FA67</accession>
<dbReference type="Gene3D" id="3.30.559.10">
    <property type="entry name" value="Chloramphenicol acetyltransferase-like domain"/>
    <property type="match status" value="1"/>
</dbReference>
<dbReference type="Pfam" id="PF00668">
    <property type="entry name" value="Condensation"/>
    <property type="match status" value="1"/>
</dbReference>
<dbReference type="InterPro" id="IPR025110">
    <property type="entry name" value="AMP-bd_C"/>
</dbReference>
<evidence type="ECO:0000313" key="5">
    <source>
        <dbReference type="EMBL" id="MBR0669452.1"/>
    </source>
</evidence>
<dbReference type="InterPro" id="IPR001242">
    <property type="entry name" value="Condensation_dom"/>
</dbReference>
<evidence type="ECO:0000259" key="4">
    <source>
        <dbReference type="PROSITE" id="PS50075"/>
    </source>
</evidence>
<dbReference type="NCBIfam" id="TIGR01733">
    <property type="entry name" value="AA-adenyl-dom"/>
    <property type="match status" value="1"/>
</dbReference>
<sequence>AAGFDLAQPPLQRVLLIRLDDNRHHLIWTRHHILMDGWSSAQFMAELLRAYAETATAAPAPPYRDYIAWLRDRDAAASEAFWRDQLRPLQGPTLLAAALPAPAGGEGHAVLQTRLDDALEARLQAFAAQERVTLNTLIQGAWALLLSRYTGQSVVGFGATVAGRPAALRGAEEMLGLFINTLPVVAAVPPAAPLGDWLRALQAQNLTLRDHDHTPLYDIQGWAGHPGQPLFDSIIVFENYPVEQALRGQAEAGAGPVFGAFSHVATTNYPLTLAVFRSDRIELEVSYDRARFGTPAMERLREELLRLLERMPLAAGQALGSLPTLGEAERQVLLRWGAGVPAAAPLPDVVSAIAARAAMHPDAVALVHGEEVLRYGALNARANRLAHHLLALGVGPDVVVGLAIERSPAQLVAMLAVLKAGGAYVPLDPAYPPDRLAHMMQDSGLPLVLTQERLLDALPGSGARRWCLDRDWADTAAWPETDPAVAIHPQSLAYLIYTSGSTGQPKAVAVAHGPLAMHCAAIARLYGMGPGDREFQFASINFDIAHERWLVPLLAGGSISLGLGNSPTMEALAGLIETQSITSLFLPPSYVDQLSETLNARGETLSLRACIVGGDAWPMAGIAAARRALQPRLLVNAYGPTETVIAPLAWPVAEAGIDTAYAPIGRPVGDRTAYVLDAALNLVPPGVAGELYIGGSGLARGYHARPDLTAERFVPDPFGGAPGGRLYRTGDLVRWHPDGVVEYLGRIDRQVKIRGFRIELGEIEARLRAQPGVAEAVVIARDGAAGRQLAAYVTGAADGVALRASLAAVLPDHMVPSQVMVLDRLPLTPNGKIDRKALPSLAWQARLRVAPRNEAERVLAGIWAELLGLEEVGITDDFFELGGHSLTVMRMASLIRDRMGRVLPLREIFEHRTIEQLARRVAAGGTAGIDSDAAEKIDAILASLEALSE</sequence>
<keyword evidence="6" id="KW-1185">Reference proteome</keyword>
<dbReference type="InterPro" id="IPR020806">
    <property type="entry name" value="PKS_PP-bd"/>
</dbReference>
<name>A0ABS5FA67_9PROT</name>
<dbReference type="InterPro" id="IPR020845">
    <property type="entry name" value="AMP-binding_CS"/>
</dbReference>
<dbReference type="Pfam" id="PF00501">
    <property type="entry name" value="AMP-binding"/>
    <property type="match status" value="1"/>
</dbReference>
<evidence type="ECO:0000256" key="2">
    <source>
        <dbReference type="ARBA" id="ARBA00022450"/>
    </source>
</evidence>